<sequence>MDPSLQEIEEKVDDVECKAEEEFLYEEELSYPDSNAFGEGHSQSKKKQENDDTSFAQTYEKVKPMLKDLGVRSQVLHEKKLSVEEVRLKAEEARLNAFNKMASFFESAEDFLNSYSDTMRALSQGEGHGRRGPRSKGPQTVKED</sequence>
<reference evidence="2" key="1">
    <citation type="submission" date="2023-10" db="EMBL/GenBank/DDBJ databases">
        <title>Genome assemblies of two species of porcelain crab, Petrolisthes cinctipes and Petrolisthes manimaculis (Anomura: Porcellanidae).</title>
        <authorList>
            <person name="Angst P."/>
        </authorList>
    </citation>
    <scope>NUCLEOTIDE SEQUENCE</scope>
    <source>
        <strain evidence="2">PB745_01</strain>
        <tissue evidence="2">Gill</tissue>
    </source>
</reference>
<gene>
    <name evidence="2" type="ORF">Pcinc_012404</name>
</gene>
<protein>
    <submittedName>
        <fullName evidence="2">Uncharacterized protein</fullName>
    </submittedName>
</protein>
<dbReference type="AlphaFoldDB" id="A0AAE1FZE8"/>
<evidence type="ECO:0000256" key="1">
    <source>
        <dbReference type="SAM" id="MobiDB-lite"/>
    </source>
</evidence>
<feature type="region of interest" description="Disordered" evidence="1">
    <location>
        <begin position="122"/>
        <end position="144"/>
    </location>
</feature>
<accession>A0AAE1FZE8</accession>
<dbReference type="Proteomes" id="UP001286313">
    <property type="component" value="Unassembled WGS sequence"/>
</dbReference>
<evidence type="ECO:0000313" key="3">
    <source>
        <dbReference type="Proteomes" id="UP001286313"/>
    </source>
</evidence>
<feature type="region of interest" description="Disordered" evidence="1">
    <location>
        <begin position="29"/>
        <end position="54"/>
    </location>
</feature>
<organism evidence="2 3">
    <name type="scientific">Petrolisthes cinctipes</name>
    <name type="common">Flat porcelain crab</name>
    <dbReference type="NCBI Taxonomy" id="88211"/>
    <lineage>
        <taxon>Eukaryota</taxon>
        <taxon>Metazoa</taxon>
        <taxon>Ecdysozoa</taxon>
        <taxon>Arthropoda</taxon>
        <taxon>Crustacea</taxon>
        <taxon>Multicrustacea</taxon>
        <taxon>Malacostraca</taxon>
        <taxon>Eumalacostraca</taxon>
        <taxon>Eucarida</taxon>
        <taxon>Decapoda</taxon>
        <taxon>Pleocyemata</taxon>
        <taxon>Anomura</taxon>
        <taxon>Galatheoidea</taxon>
        <taxon>Porcellanidae</taxon>
        <taxon>Petrolisthes</taxon>
    </lineage>
</organism>
<evidence type="ECO:0000313" key="2">
    <source>
        <dbReference type="EMBL" id="KAK3883275.1"/>
    </source>
</evidence>
<dbReference type="EMBL" id="JAWQEG010000999">
    <property type="protein sequence ID" value="KAK3883275.1"/>
    <property type="molecule type" value="Genomic_DNA"/>
</dbReference>
<name>A0AAE1FZE8_PETCI</name>
<keyword evidence="3" id="KW-1185">Reference proteome</keyword>
<proteinExistence type="predicted"/>
<comment type="caution">
    <text evidence="2">The sequence shown here is derived from an EMBL/GenBank/DDBJ whole genome shotgun (WGS) entry which is preliminary data.</text>
</comment>